<organism evidence="2 3">
    <name type="scientific">Ceratopteris richardii</name>
    <name type="common">Triangle waterfern</name>
    <dbReference type="NCBI Taxonomy" id="49495"/>
    <lineage>
        <taxon>Eukaryota</taxon>
        <taxon>Viridiplantae</taxon>
        <taxon>Streptophyta</taxon>
        <taxon>Embryophyta</taxon>
        <taxon>Tracheophyta</taxon>
        <taxon>Polypodiopsida</taxon>
        <taxon>Polypodiidae</taxon>
        <taxon>Polypodiales</taxon>
        <taxon>Pteridineae</taxon>
        <taxon>Pteridaceae</taxon>
        <taxon>Parkerioideae</taxon>
        <taxon>Ceratopteris</taxon>
    </lineage>
</organism>
<feature type="compositionally biased region" description="Basic and acidic residues" evidence="1">
    <location>
        <begin position="72"/>
        <end position="83"/>
    </location>
</feature>
<feature type="compositionally biased region" description="Basic and acidic residues" evidence="1">
    <location>
        <begin position="54"/>
        <end position="63"/>
    </location>
</feature>
<evidence type="ECO:0000313" key="3">
    <source>
        <dbReference type="Proteomes" id="UP000825935"/>
    </source>
</evidence>
<protein>
    <submittedName>
        <fullName evidence="2">Uncharacterized protein</fullName>
    </submittedName>
</protein>
<evidence type="ECO:0000256" key="1">
    <source>
        <dbReference type="SAM" id="MobiDB-lite"/>
    </source>
</evidence>
<reference evidence="2" key="1">
    <citation type="submission" date="2021-08" db="EMBL/GenBank/DDBJ databases">
        <title>WGS assembly of Ceratopteris richardii.</title>
        <authorList>
            <person name="Marchant D.B."/>
            <person name="Chen G."/>
            <person name="Jenkins J."/>
            <person name="Shu S."/>
            <person name="Leebens-Mack J."/>
            <person name="Grimwood J."/>
            <person name="Schmutz J."/>
            <person name="Soltis P."/>
            <person name="Soltis D."/>
            <person name="Chen Z.-H."/>
        </authorList>
    </citation>
    <scope>NUCLEOTIDE SEQUENCE</scope>
    <source>
        <strain evidence="2">Whitten #5841</strain>
        <tissue evidence="2">Leaf</tissue>
    </source>
</reference>
<comment type="caution">
    <text evidence="2">The sequence shown here is derived from an EMBL/GenBank/DDBJ whole genome shotgun (WGS) entry which is preliminary data.</text>
</comment>
<proteinExistence type="predicted"/>
<evidence type="ECO:0000313" key="2">
    <source>
        <dbReference type="EMBL" id="KAH7387172.1"/>
    </source>
</evidence>
<dbReference type="Proteomes" id="UP000825935">
    <property type="component" value="Chromosome 16"/>
</dbReference>
<feature type="region of interest" description="Disordered" evidence="1">
    <location>
        <begin position="38"/>
        <end position="117"/>
    </location>
</feature>
<accession>A0A8T2SY18</accession>
<sequence>MQMIKPVKVPRVDKEKLSPISTSTKVPLFVVEVRAESGAFSAERPPSSQSKQQNNHEHSECIRKNGGVEANKVNKDREIEAKKLHLCPSPPTCQTSPCASRECEVIDSSPSLRERER</sequence>
<dbReference type="EMBL" id="CM035421">
    <property type="protein sequence ID" value="KAH7387172.1"/>
    <property type="molecule type" value="Genomic_DNA"/>
</dbReference>
<name>A0A8T2SY18_CERRI</name>
<dbReference type="AlphaFoldDB" id="A0A8T2SY18"/>
<keyword evidence="3" id="KW-1185">Reference proteome</keyword>
<gene>
    <name evidence="2" type="ORF">KP509_16G009100</name>
</gene>